<accession>A0A1Y1IIN8</accession>
<evidence type="ECO:0000259" key="4">
    <source>
        <dbReference type="Pfam" id="PF08698"/>
    </source>
</evidence>
<dbReference type="AlphaFoldDB" id="A0A1Y1IIN8"/>
<keyword evidence="2" id="KW-0539">Nucleus</keyword>
<protein>
    <recommendedName>
        <fullName evidence="4">Fcf2 pre-rRNA processing C-terminal domain-containing protein</fullName>
    </recommendedName>
</protein>
<feature type="region of interest" description="Disordered" evidence="3">
    <location>
        <begin position="115"/>
        <end position="146"/>
    </location>
</feature>
<evidence type="ECO:0000256" key="1">
    <source>
        <dbReference type="ARBA" id="ARBA00004604"/>
    </source>
</evidence>
<name>A0A1Y1IIN8_KLENI</name>
<organism evidence="5 6">
    <name type="scientific">Klebsormidium nitens</name>
    <name type="common">Green alga</name>
    <name type="synonym">Ulothrix nitens</name>
    <dbReference type="NCBI Taxonomy" id="105231"/>
    <lineage>
        <taxon>Eukaryota</taxon>
        <taxon>Viridiplantae</taxon>
        <taxon>Streptophyta</taxon>
        <taxon>Klebsormidiophyceae</taxon>
        <taxon>Klebsormidiales</taxon>
        <taxon>Klebsormidiaceae</taxon>
        <taxon>Klebsormidium</taxon>
    </lineage>
</organism>
<dbReference type="PANTHER" id="PTHR21686:SF12">
    <property type="entry name" value="DEOXYNUCLEOTIDYLTRANSFERASE TERMINAL-INTERACTING PROTEIN 2"/>
    <property type="match status" value="1"/>
</dbReference>
<sequence length="258" mass="28787">MASTSGRDEEEDSLLDLMASAMINQLKAKDRGKKVQKTGSKQTLEGAAGQKGGEANFISAKDEDEAALEAALASKQLSWMPDLGLVASSEGTGLKSGQLESNKKLLKIPSLIEKDGPLPLRNPRKERREAQKAKAQTAGPKWFDLPATPITPEVKRDFRLLKLRGVLDPKRHYKAPDSTKFPKYFQIGTVVEGPTEFYSGRLTKSERKPSLTAELLADDKLKSYRKRKYGEIQQEKESGGKKWFKKKKNKQKPNWARS</sequence>
<feature type="region of interest" description="Disordered" evidence="3">
    <location>
        <begin position="26"/>
        <end position="56"/>
    </location>
</feature>
<keyword evidence="6" id="KW-1185">Reference proteome</keyword>
<evidence type="ECO:0000256" key="2">
    <source>
        <dbReference type="ARBA" id="ARBA00023242"/>
    </source>
</evidence>
<dbReference type="GO" id="GO:0006396">
    <property type="term" value="P:RNA processing"/>
    <property type="evidence" value="ECO:0000318"/>
    <property type="project" value="GO_Central"/>
</dbReference>
<dbReference type="PANTHER" id="PTHR21686">
    <property type="entry name" value="DEOXYNUCLEOTIDYLTRANSFERASE TERMINAL-INTERACTING PROTEIN 2"/>
    <property type="match status" value="1"/>
</dbReference>
<dbReference type="OMA" id="THGSHAK"/>
<dbReference type="STRING" id="105231.A0A1Y1IIN8"/>
<comment type="subcellular location">
    <subcellularLocation>
        <location evidence="1">Nucleus</location>
        <location evidence="1">Nucleolus</location>
    </subcellularLocation>
</comment>
<evidence type="ECO:0000256" key="3">
    <source>
        <dbReference type="SAM" id="MobiDB-lite"/>
    </source>
</evidence>
<feature type="domain" description="Fcf2 pre-rRNA processing C-terminal" evidence="4">
    <location>
        <begin position="135"/>
        <end position="228"/>
    </location>
</feature>
<dbReference type="Pfam" id="PF08698">
    <property type="entry name" value="Fcf2"/>
    <property type="match status" value="1"/>
</dbReference>
<feature type="compositionally biased region" description="Basic and acidic residues" evidence="3">
    <location>
        <begin position="231"/>
        <end position="240"/>
    </location>
</feature>
<proteinExistence type="predicted"/>
<dbReference type="EMBL" id="DF237530">
    <property type="protein sequence ID" value="GAQ89952.1"/>
    <property type="molecule type" value="Genomic_DNA"/>
</dbReference>
<evidence type="ECO:0000313" key="5">
    <source>
        <dbReference type="EMBL" id="GAQ89952.1"/>
    </source>
</evidence>
<dbReference type="Proteomes" id="UP000054558">
    <property type="component" value="Unassembled WGS sequence"/>
</dbReference>
<reference evidence="5 6" key="1">
    <citation type="journal article" date="2014" name="Nat. Commun.">
        <title>Klebsormidium flaccidum genome reveals primary factors for plant terrestrial adaptation.</title>
        <authorList>
            <person name="Hori K."/>
            <person name="Maruyama F."/>
            <person name="Fujisawa T."/>
            <person name="Togashi T."/>
            <person name="Yamamoto N."/>
            <person name="Seo M."/>
            <person name="Sato S."/>
            <person name="Yamada T."/>
            <person name="Mori H."/>
            <person name="Tajima N."/>
            <person name="Moriyama T."/>
            <person name="Ikeuchi M."/>
            <person name="Watanabe M."/>
            <person name="Wada H."/>
            <person name="Kobayashi K."/>
            <person name="Saito M."/>
            <person name="Masuda T."/>
            <person name="Sasaki-Sekimoto Y."/>
            <person name="Mashiguchi K."/>
            <person name="Awai K."/>
            <person name="Shimojima M."/>
            <person name="Masuda S."/>
            <person name="Iwai M."/>
            <person name="Nobusawa T."/>
            <person name="Narise T."/>
            <person name="Kondo S."/>
            <person name="Saito H."/>
            <person name="Sato R."/>
            <person name="Murakawa M."/>
            <person name="Ihara Y."/>
            <person name="Oshima-Yamada Y."/>
            <person name="Ohtaka K."/>
            <person name="Satoh M."/>
            <person name="Sonobe K."/>
            <person name="Ishii M."/>
            <person name="Ohtani R."/>
            <person name="Kanamori-Sato M."/>
            <person name="Honoki R."/>
            <person name="Miyazaki D."/>
            <person name="Mochizuki H."/>
            <person name="Umetsu J."/>
            <person name="Higashi K."/>
            <person name="Shibata D."/>
            <person name="Kamiya Y."/>
            <person name="Sato N."/>
            <person name="Nakamura Y."/>
            <person name="Tabata S."/>
            <person name="Ida S."/>
            <person name="Kurokawa K."/>
            <person name="Ohta H."/>
        </authorList>
    </citation>
    <scope>NUCLEOTIDE SEQUENCE [LARGE SCALE GENOMIC DNA]</scope>
    <source>
        <strain evidence="5 6">NIES-2285</strain>
    </source>
</reference>
<dbReference type="GO" id="GO:0005730">
    <property type="term" value="C:nucleolus"/>
    <property type="evidence" value="ECO:0000318"/>
    <property type="project" value="GO_Central"/>
</dbReference>
<dbReference type="InterPro" id="IPR039883">
    <property type="entry name" value="Fcf2/DNTTIP2"/>
</dbReference>
<gene>
    <name evidence="5" type="ORF">KFL_005810050</name>
</gene>
<evidence type="ECO:0000313" key="6">
    <source>
        <dbReference type="Proteomes" id="UP000054558"/>
    </source>
</evidence>
<dbReference type="OrthoDB" id="427886at2759"/>
<dbReference type="InterPro" id="IPR014810">
    <property type="entry name" value="Fcf2_C"/>
</dbReference>
<feature type="region of interest" description="Disordered" evidence="3">
    <location>
        <begin position="231"/>
        <end position="258"/>
    </location>
</feature>
<feature type="compositionally biased region" description="Basic residues" evidence="3">
    <location>
        <begin position="242"/>
        <end position="251"/>
    </location>
</feature>